<name>A0A6I6H8G9_9PSED</name>
<feature type="transmembrane region" description="Helical" evidence="1">
    <location>
        <begin position="361"/>
        <end position="380"/>
    </location>
</feature>
<keyword evidence="1" id="KW-0812">Transmembrane</keyword>
<gene>
    <name evidence="2" type="ORF">GPJ81_09180</name>
</gene>
<feature type="transmembrane region" description="Helical" evidence="1">
    <location>
        <begin position="332"/>
        <end position="349"/>
    </location>
</feature>
<evidence type="ECO:0000256" key="1">
    <source>
        <dbReference type="SAM" id="Phobius"/>
    </source>
</evidence>
<feature type="transmembrane region" description="Helical" evidence="1">
    <location>
        <begin position="387"/>
        <end position="409"/>
    </location>
</feature>
<keyword evidence="1" id="KW-1133">Transmembrane helix</keyword>
<feature type="transmembrane region" description="Helical" evidence="1">
    <location>
        <begin position="112"/>
        <end position="129"/>
    </location>
</feature>
<feature type="transmembrane region" description="Helical" evidence="1">
    <location>
        <begin position="12"/>
        <end position="37"/>
    </location>
</feature>
<feature type="transmembrane region" description="Helical" evidence="1">
    <location>
        <begin position="159"/>
        <end position="177"/>
    </location>
</feature>
<feature type="transmembrane region" description="Helical" evidence="1">
    <location>
        <begin position="272"/>
        <end position="295"/>
    </location>
</feature>
<reference evidence="2" key="1">
    <citation type="submission" date="2019-12" db="EMBL/GenBank/DDBJ databases">
        <title>Hybrid Genome Assemblies of two High G+C Isolates from Undergraduate Microbiology Courses.</title>
        <authorList>
            <person name="Ne Ville C.J."/>
            <person name="Enright D."/>
            <person name="Hernandez I."/>
            <person name="Dodsworth J."/>
            <person name="Orwin P.M."/>
        </authorList>
    </citation>
    <scope>NUCLEOTIDE SEQUENCE [LARGE SCALE GENOMIC DNA]</scope>
    <source>
        <strain evidence="2">Neo</strain>
    </source>
</reference>
<keyword evidence="3" id="KW-1185">Reference proteome</keyword>
<dbReference type="RefSeq" id="WP_157191894.1">
    <property type="nucleotide sequence ID" value="NZ_CP046621.1"/>
</dbReference>
<feature type="transmembrane region" description="Helical" evidence="1">
    <location>
        <begin position="83"/>
        <end position="106"/>
    </location>
</feature>
<feature type="transmembrane region" description="Helical" evidence="1">
    <location>
        <begin position="43"/>
        <end position="62"/>
    </location>
</feature>
<keyword evidence="1" id="KW-0472">Membrane</keyword>
<feature type="transmembrane region" description="Helical" evidence="1">
    <location>
        <begin position="250"/>
        <end position="266"/>
    </location>
</feature>
<evidence type="ECO:0000313" key="3">
    <source>
        <dbReference type="Proteomes" id="UP000426235"/>
    </source>
</evidence>
<proteinExistence type="predicted"/>
<dbReference type="Proteomes" id="UP000426235">
    <property type="component" value="Chromosome"/>
</dbReference>
<organism evidence="2 3">
    <name type="scientific">Pseudomonas alkylphenolica</name>
    <dbReference type="NCBI Taxonomy" id="237609"/>
    <lineage>
        <taxon>Bacteria</taxon>
        <taxon>Pseudomonadati</taxon>
        <taxon>Pseudomonadota</taxon>
        <taxon>Gammaproteobacteria</taxon>
        <taxon>Pseudomonadales</taxon>
        <taxon>Pseudomonadaceae</taxon>
        <taxon>Pseudomonas</taxon>
    </lineage>
</organism>
<accession>A0A6I6H8G9</accession>
<sequence length="410" mass="44799">MKVSALKPLFFGSWLLAVGALCYVLTLTIGVSLWHLAPEDQASLAWPFTWAVATALWWLFHGPRLCNLTANMIALRAPKVRRTLLGAIGMHMALSIAPPLMCLVLWPTASHHLPQLAAALWLGSCFGLLTISMPWALNFIPVTLLSLYWPVLANPGQSALLGTLALLLTWALWQYHLQRPRTQLMTPLGVALSGLTFGSPGTGKASTAAAPGVVSSSAPHQNQQCQERMAALLGRSCQTIEQIYGKRGRYLTYLALASVMTFAYWIEPNYNSGFLAMWVAALLVWTPMQPIGTLIDLHGRNRATLAELLLAPGLPPREQLQATLLRQLRSSLLERQVLMTLLLIAMGIHNDSPGLHRPLAAIAFSAFMLALSLGLARLAWRGALSKFHWGMGTALLMASIYIGTLMLIIF</sequence>
<dbReference type="AlphaFoldDB" id="A0A6I6H8G9"/>
<dbReference type="EMBL" id="CP046621">
    <property type="protein sequence ID" value="QGW76838.1"/>
    <property type="molecule type" value="Genomic_DNA"/>
</dbReference>
<evidence type="ECO:0000313" key="2">
    <source>
        <dbReference type="EMBL" id="QGW76838.1"/>
    </source>
</evidence>
<protein>
    <submittedName>
        <fullName evidence="2">Uncharacterized protein</fullName>
    </submittedName>
</protein>